<evidence type="ECO:0000259" key="2">
    <source>
        <dbReference type="Pfam" id="PF00149"/>
    </source>
</evidence>
<keyword evidence="5" id="KW-1185">Reference proteome</keyword>
<dbReference type="InterPro" id="IPR018391">
    <property type="entry name" value="PQQ_b-propeller_rpt"/>
</dbReference>
<feature type="domain" description="Calcineurin-like phosphoesterase" evidence="2">
    <location>
        <begin position="22"/>
        <end position="198"/>
    </location>
</feature>
<dbReference type="SUPFAM" id="SSF50998">
    <property type="entry name" value="Quinoprotein alcohol dehydrogenase-like"/>
    <property type="match status" value="2"/>
</dbReference>
<evidence type="ECO:0000259" key="3">
    <source>
        <dbReference type="Pfam" id="PF13360"/>
    </source>
</evidence>
<dbReference type="AlphaFoldDB" id="A0A399SW68"/>
<sequence>MKKITFLFILSLQIGILSAQTFRFAHVTDTHVGGSTGAEDLMITVNDINNQKDIAFAIFSGDITEFGSDEELNEAKSILSKLNKPWYIVPGNHDSKWSESGNNSFVRIFGCEEFSFEAGGYLFIGTASGPNMRMAPGLVPHEQIVYLDSVLNNMKDPGQPIIFVNHYPLDNSLSNWDKIIDLLKTRNIQASLLGHGHSNKLFDFEGIPGVMGRSNLRAKKEIGGYNLVTIQQDTMFYAERTPGVETHEAWCKVPLVNHHFEKSRTQYPRPDYSLNEKYPNVSKVWEVQDVSDIGTGLAAEGNTAIYGNAAGAIVALDPNTGQTLWQFQTGGKIYSTPAISKNKVVFASTDNYIYCVDLKTGEKHWSFATGKSIVASPVVDKNSVYIGSSEGIFRSINLKTGKLNWEFTGVNNFVESKPLIYEGKVYFGSWGNTFYALDAKSGKLEWKREKYTNRMLSPAAVWPVAANGKIFIVAPDRHMTALDAQTGKKIWHSKKYSCRESIGISADGTLIYIKNMHEGNVDAFYSAADEQKLAWECKADLGYEIAPSPITEAGNLVFVPTTSGIVCAVDRTTHEVAWKYKLSNALVNYILPLDNQRVLVSLLDGKVACLQYQQTP</sequence>
<dbReference type="SMART" id="SM00564">
    <property type="entry name" value="PQQ"/>
    <property type="match status" value="6"/>
</dbReference>
<dbReference type="InterPro" id="IPR002372">
    <property type="entry name" value="PQQ_rpt_dom"/>
</dbReference>
<feature type="chain" id="PRO_5017204901" evidence="1">
    <location>
        <begin position="20"/>
        <end position="616"/>
    </location>
</feature>
<dbReference type="InterPro" id="IPR029052">
    <property type="entry name" value="Metallo-depent_PP-like"/>
</dbReference>
<evidence type="ECO:0000256" key="1">
    <source>
        <dbReference type="SAM" id="SignalP"/>
    </source>
</evidence>
<evidence type="ECO:0000313" key="5">
    <source>
        <dbReference type="Proteomes" id="UP000265926"/>
    </source>
</evidence>
<dbReference type="OrthoDB" id="9816081at2"/>
<gene>
    <name evidence="4" type="ORF">D1614_19335</name>
</gene>
<feature type="domain" description="Pyrrolo-quinoline quinone repeat" evidence="3">
    <location>
        <begin position="421"/>
        <end position="496"/>
    </location>
</feature>
<dbReference type="Gene3D" id="2.130.10.10">
    <property type="entry name" value="YVTN repeat-like/Quinoprotein amine dehydrogenase"/>
    <property type="match status" value="2"/>
</dbReference>
<reference evidence="4 5" key="1">
    <citation type="submission" date="2018-08" db="EMBL/GenBank/DDBJ databases">
        <title>Pallidiluteibacterium maritimus gen. nov., sp. nov., isolated from coastal sediment.</title>
        <authorList>
            <person name="Zhou L.Y."/>
        </authorList>
    </citation>
    <scope>NUCLEOTIDE SEQUENCE [LARGE SCALE GENOMIC DNA]</scope>
    <source>
        <strain evidence="4 5">XSD2</strain>
    </source>
</reference>
<feature type="signal peptide" evidence="1">
    <location>
        <begin position="1"/>
        <end position="19"/>
    </location>
</feature>
<protein>
    <submittedName>
        <fullName evidence="4">Metallophosphoesterase</fullName>
    </submittedName>
</protein>
<accession>A0A399SW68</accession>
<dbReference type="GO" id="GO:0016787">
    <property type="term" value="F:hydrolase activity"/>
    <property type="evidence" value="ECO:0007669"/>
    <property type="project" value="InterPro"/>
</dbReference>
<comment type="caution">
    <text evidence="4">The sequence shown here is derived from an EMBL/GenBank/DDBJ whole genome shotgun (WGS) entry which is preliminary data.</text>
</comment>
<name>A0A399SW68_9BACT</name>
<proteinExistence type="predicted"/>
<dbReference type="InterPro" id="IPR015943">
    <property type="entry name" value="WD40/YVTN_repeat-like_dom_sf"/>
</dbReference>
<keyword evidence="1" id="KW-0732">Signal</keyword>
<dbReference type="PANTHER" id="PTHR34512:SF30">
    <property type="entry name" value="OUTER MEMBRANE PROTEIN ASSEMBLY FACTOR BAMB"/>
    <property type="match status" value="1"/>
</dbReference>
<organism evidence="4 5">
    <name type="scientific">Maribellus luteus</name>
    <dbReference type="NCBI Taxonomy" id="2305463"/>
    <lineage>
        <taxon>Bacteria</taxon>
        <taxon>Pseudomonadati</taxon>
        <taxon>Bacteroidota</taxon>
        <taxon>Bacteroidia</taxon>
        <taxon>Marinilabiliales</taxon>
        <taxon>Prolixibacteraceae</taxon>
        <taxon>Maribellus</taxon>
    </lineage>
</organism>
<evidence type="ECO:0000313" key="4">
    <source>
        <dbReference type="EMBL" id="RIJ46355.1"/>
    </source>
</evidence>
<dbReference type="InterPro" id="IPR004843">
    <property type="entry name" value="Calcineurin-like_PHP"/>
</dbReference>
<dbReference type="PANTHER" id="PTHR34512">
    <property type="entry name" value="CELL SURFACE PROTEIN"/>
    <property type="match status" value="1"/>
</dbReference>
<dbReference type="InterPro" id="IPR011047">
    <property type="entry name" value="Quinoprotein_ADH-like_sf"/>
</dbReference>
<dbReference type="Gene3D" id="3.60.21.10">
    <property type="match status" value="1"/>
</dbReference>
<dbReference type="Pfam" id="PF00149">
    <property type="entry name" value="Metallophos"/>
    <property type="match status" value="1"/>
</dbReference>
<dbReference type="Proteomes" id="UP000265926">
    <property type="component" value="Unassembled WGS sequence"/>
</dbReference>
<feature type="domain" description="Pyrrolo-quinoline quinone repeat" evidence="3">
    <location>
        <begin position="283"/>
        <end position="407"/>
    </location>
</feature>
<dbReference type="SUPFAM" id="SSF56300">
    <property type="entry name" value="Metallo-dependent phosphatases"/>
    <property type="match status" value="1"/>
</dbReference>
<dbReference type="Pfam" id="PF13360">
    <property type="entry name" value="PQQ_2"/>
    <property type="match status" value="2"/>
</dbReference>
<dbReference type="EMBL" id="QWGR01000015">
    <property type="protein sequence ID" value="RIJ46355.1"/>
    <property type="molecule type" value="Genomic_DNA"/>
</dbReference>